<protein>
    <submittedName>
        <fullName evidence="2">Uncharacterized N-acetyltransferase YjaB</fullName>
        <ecNumber evidence="2">2.3.1.-</ecNumber>
    </submittedName>
</protein>
<keyword evidence="2" id="KW-0808">Transferase</keyword>
<dbReference type="AlphaFoldDB" id="A0A2X0WSY1"/>
<sequence>MIYTLDTKLNPQMISTLVDIWLEGNLDAHSFISQHYFRDHIPYVQQAFDSATIYIINDDNDGTIAGFAGLVDTYIAGFFIKKSMQHKGFGTSLIEHLVHRYQDLSLDVYKKNQRAINFYLHHGFCIERMSVDMATAYVQYTMRQCQTNK</sequence>
<evidence type="ECO:0000313" key="3">
    <source>
        <dbReference type="Proteomes" id="UP000250086"/>
    </source>
</evidence>
<gene>
    <name evidence="2" type="primary">yjaB</name>
    <name evidence="2" type="ORF">NCTC13093_01041</name>
</gene>
<feature type="domain" description="N-acetyltransferase" evidence="1">
    <location>
        <begin position="16"/>
        <end position="143"/>
    </location>
</feature>
<proteinExistence type="predicted"/>
<organism evidence="2 3">
    <name type="scientific">Anaerobiospirillum thomasii</name>
    <dbReference type="NCBI Taxonomy" id="179995"/>
    <lineage>
        <taxon>Bacteria</taxon>
        <taxon>Pseudomonadati</taxon>
        <taxon>Pseudomonadota</taxon>
        <taxon>Gammaproteobacteria</taxon>
        <taxon>Aeromonadales</taxon>
        <taxon>Succinivibrionaceae</taxon>
        <taxon>Anaerobiospirillum</taxon>
    </lineage>
</organism>
<name>A0A2X0WSY1_9GAMM</name>
<keyword evidence="2" id="KW-0012">Acyltransferase</keyword>
<dbReference type="RefSeq" id="WP_181463165.1">
    <property type="nucleotide sequence ID" value="NZ_UAPV01000001.1"/>
</dbReference>
<dbReference type="EC" id="2.3.1.-" evidence="2"/>
<dbReference type="Proteomes" id="UP000250086">
    <property type="component" value="Unassembled WGS sequence"/>
</dbReference>
<evidence type="ECO:0000313" key="2">
    <source>
        <dbReference type="EMBL" id="SPT69662.1"/>
    </source>
</evidence>
<dbReference type="PROSITE" id="PS51186">
    <property type="entry name" value="GNAT"/>
    <property type="match status" value="1"/>
</dbReference>
<dbReference type="CDD" id="cd04301">
    <property type="entry name" value="NAT_SF"/>
    <property type="match status" value="1"/>
</dbReference>
<dbReference type="InterPro" id="IPR016181">
    <property type="entry name" value="Acyl_CoA_acyltransferase"/>
</dbReference>
<evidence type="ECO:0000259" key="1">
    <source>
        <dbReference type="PROSITE" id="PS51186"/>
    </source>
</evidence>
<keyword evidence="3" id="KW-1185">Reference proteome</keyword>
<dbReference type="SUPFAM" id="SSF55729">
    <property type="entry name" value="Acyl-CoA N-acyltransferases (Nat)"/>
    <property type="match status" value="1"/>
</dbReference>
<dbReference type="InterPro" id="IPR000182">
    <property type="entry name" value="GNAT_dom"/>
</dbReference>
<reference evidence="2 3" key="1">
    <citation type="submission" date="2018-06" db="EMBL/GenBank/DDBJ databases">
        <authorList>
            <consortium name="Pathogen Informatics"/>
            <person name="Doyle S."/>
        </authorList>
    </citation>
    <scope>NUCLEOTIDE SEQUENCE [LARGE SCALE GENOMIC DNA]</scope>
    <source>
        <strain evidence="2 3">NCTC13093</strain>
    </source>
</reference>
<dbReference type="Gene3D" id="3.40.630.30">
    <property type="match status" value="1"/>
</dbReference>
<dbReference type="EMBL" id="UAPV01000001">
    <property type="protein sequence ID" value="SPT69662.1"/>
    <property type="molecule type" value="Genomic_DNA"/>
</dbReference>
<dbReference type="Pfam" id="PF00583">
    <property type="entry name" value="Acetyltransf_1"/>
    <property type="match status" value="1"/>
</dbReference>
<dbReference type="GO" id="GO:0016747">
    <property type="term" value="F:acyltransferase activity, transferring groups other than amino-acyl groups"/>
    <property type="evidence" value="ECO:0007669"/>
    <property type="project" value="InterPro"/>
</dbReference>
<accession>A0A2X0WSY1</accession>